<dbReference type="EMBL" id="JADJZA010000008">
    <property type="protein sequence ID" value="MBK9298193.1"/>
    <property type="molecule type" value="Genomic_DNA"/>
</dbReference>
<evidence type="ECO:0000313" key="2">
    <source>
        <dbReference type="EMBL" id="MBK9298193.1"/>
    </source>
</evidence>
<protein>
    <submittedName>
        <fullName evidence="2">Uncharacterized protein</fullName>
    </submittedName>
</protein>
<feature type="transmembrane region" description="Helical" evidence="1">
    <location>
        <begin position="42"/>
        <end position="63"/>
    </location>
</feature>
<name>A0A936NF16_9ACTN</name>
<gene>
    <name evidence="2" type="ORF">IPN02_15425</name>
</gene>
<feature type="transmembrane region" description="Helical" evidence="1">
    <location>
        <begin position="99"/>
        <end position="119"/>
    </location>
</feature>
<feature type="transmembrane region" description="Helical" evidence="1">
    <location>
        <begin position="20"/>
        <end position="36"/>
    </location>
</feature>
<keyword evidence="1" id="KW-0812">Transmembrane</keyword>
<feature type="transmembrane region" description="Helical" evidence="1">
    <location>
        <begin position="70"/>
        <end position="87"/>
    </location>
</feature>
<reference evidence="2 3" key="1">
    <citation type="submission" date="2020-10" db="EMBL/GenBank/DDBJ databases">
        <title>Connecting structure to function with the recovery of over 1000 high-quality activated sludge metagenome-assembled genomes encoding full-length rRNA genes using long-read sequencing.</title>
        <authorList>
            <person name="Singleton C.M."/>
            <person name="Petriglieri F."/>
            <person name="Kristensen J.M."/>
            <person name="Kirkegaard R.H."/>
            <person name="Michaelsen T.Y."/>
            <person name="Andersen M.H."/>
            <person name="Karst S.M."/>
            <person name="Dueholm M.S."/>
            <person name="Nielsen P.H."/>
            <person name="Albertsen M."/>
        </authorList>
    </citation>
    <scope>NUCLEOTIDE SEQUENCE [LARGE SCALE GENOMIC DNA]</scope>
    <source>
        <strain evidence="2">Lyne_18-Q3-R50-59_MAXAC.006</strain>
    </source>
</reference>
<organism evidence="2 3">
    <name type="scientific">Candidatus Neomicrothrix subdominans</name>
    <dbReference type="NCBI Taxonomy" id="2954438"/>
    <lineage>
        <taxon>Bacteria</taxon>
        <taxon>Bacillati</taxon>
        <taxon>Actinomycetota</taxon>
        <taxon>Acidimicrobiia</taxon>
        <taxon>Acidimicrobiales</taxon>
        <taxon>Microthrixaceae</taxon>
        <taxon>Candidatus Neomicrothrix</taxon>
    </lineage>
</organism>
<keyword evidence="1" id="KW-1133">Transmembrane helix</keyword>
<evidence type="ECO:0000256" key="1">
    <source>
        <dbReference type="SAM" id="Phobius"/>
    </source>
</evidence>
<evidence type="ECO:0000313" key="3">
    <source>
        <dbReference type="Proteomes" id="UP000727993"/>
    </source>
</evidence>
<comment type="caution">
    <text evidence="2">The sequence shown here is derived from an EMBL/GenBank/DDBJ whole genome shotgun (WGS) entry which is preliminary data.</text>
</comment>
<accession>A0A936NF16</accession>
<keyword evidence="1" id="KW-0472">Membrane</keyword>
<sequence length="132" mass="14442">MSGRRWFNSSLPQTLQIANILLYLDAFFLLINILGGRRGLGGITLILLAASVAAYVLGGLGLANEEKRGYPVAVVAAFSPFILRAYLSFQVGVLELGFILGFNQPLSLLFEVALIGLLLHTQSKSYVKTWFH</sequence>
<dbReference type="Proteomes" id="UP000727993">
    <property type="component" value="Unassembled WGS sequence"/>
</dbReference>
<proteinExistence type="predicted"/>
<dbReference type="AlphaFoldDB" id="A0A936NF16"/>